<organism evidence="3 4">
    <name type="scientific">Palleronia aestuarii</name>
    <dbReference type="NCBI Taxonomy" id="568105"/>
    <lineage>
        <taxon>Bacteria</taxon>
        <taxon>Pseudomonadati</taxon>
        <taxon>Pseudomonadota</taxon>
        <taxon>Alphaproteobacteria</taxon>
        <taxon>Rhodobacterales</taxon>
        <taxon>Roseobacteraceae</taxon>
        <taxon>Palleronia</taxon>
    </lineage>
</organism>
<dbReference type="AlphaFoldDB" id="A0A2W7ND15"/>
<feature type="signal peptide" evidence="2">
    <location>
        <begin position="1"/>
        <end position="21"/>
    </location>
</feature>
<evidence type="ECO:0000256" key="2">
    <source>
        <dbReference type="SAM" id="SignalP"/>
    </source>
</evidence>
<dbReference type="InterPro" id="IPR019734">
    <property type="entry name" value="TPR_rpt"/>
</dbReference>
<protein>
    <submittedName>
        <fullName evidence="3">Tetratricopeptide repeat protein</fullName>
    </submittedName>
</protein>
<name>A0A2W7ND15_9RHOB</name>
<dbReference type="RefSeq" id="WP_234822584.1">
    <property type="nucleotide sequence ID" value="NZ_QKZL01000008.1"/>
</dbReference>
<dbReference type="Pfam" id="PF13432">
    <property type="entry name" value="TPR_16"/>
    <property type="match status" value="1"/>
</dbReference>
<keyword evidence="2" id="KW-0732">Signal</keyword>
<evidence type="ECO:0000256" key="1">
    <source>
        <dbReference type="PROSITE-ProRule" id="PRU00339"/>
    </source>
</evidence>
<feature type="chain" id="PRO_5016057672" evidence="2">
    <location>
        <begin position="22"/>
        <end position="181"/>
    </location>
</feature>
<dbReference type="PROSITE" id="PS50005">
    <property type="entry name" value="TPR"/>
    <property type="match status" value="1"/>
</dbReference>
<evidence type="ECO:0000313" key="3">
    <source>
        <dbReference type="EMBL" id="PZX16037.1"/>
    </source>
</evidence>
<feature type="repeat" description="TPR" evidence="1">
    <location>
        <begin position="95"/>
        <end position="128"/>
    </location>
</feature>
<keyword evidence="4" id="KW-1185">Reference proteome</keyword>
<evidence type="ECO:0000313" key="4">
    <source>
        <dbReference type="Proteomes" id="UP000248916"/>
    </source>
</evidence>
<dbReference type="Gene3D" id="1.25.40.10">
    <property type="entry name" value="Tetratricopeptide repeat domain"/>
    <property type="match status" value="1"/>
</dbReference>
<sequence length="181" mass="19266">MAILKPLVAAATLILAAPAIAQDARGMDDLFTALGTAEGADADRIVEKIVAEWSKSGSPAMDMLLQRGRDALEAGDTDRAIEHFGALVDHAPDFAEGYNARATAFFADGEYGLAIDDIRHTLDLNPRHFGAMTGLAVILGQIERPGQALEVWRKVLELYPDSPQAAAILPTLEAEVEGSTL</sequence>
<dbReference type="SUPFAM" id="SSF48452">
    <property type="entry name" value="TPR-like"/>
    <property type="match status" value="1"/>
</dbReference>
<dbReference type="SMART" id="SM00028">
    <property type="entry name" value="TPR"/>
    <property type="match status" value="3"/>
</dbReference>
<keyword evidence="1" id="KW-0802">TPR repeat</keyword>
<comment type="caution">
    <text evidence="3">The sequence shown here is derived from an EMBL/GenBank/DDBJ whole genome shotgun (WGS) entry which is preliminary data.</text>
</comment>
<dbReference type="InterPro" id="IPR011990">
    <property type="entry name" value="TPR-like_helical_dom_sf"/>
</dbReference>
<reference evidence="3 4" key="1">
    <citation type="submission" date="2018-06" db="EMBL/GenBank/DDBJ databases">
        <title>Genomic Encyclopedia of Archaeal and Bacterial Type Strains, Phase II (KMG-II): from individual species to whole genera.</title>
        <authorList>
            <person name="Goeker M."/>
        </authorList>
    </citation>
    <scope>NUCLEOTIDE SEQUENCE [LARGE SCALE GENOMIC DNA]</scope>
    <source>
        <strain evidence="3 4">DSM 22009</strain>
    </source>
</reference>
<dbReference type="EMBL" id="QKZL01000008">
    <property type="protein sequence ID" value="PZX16037.1"/>
    <property type="molecule type" value="Genomic_DNA"/>
</dbReference>
<dbReference type="Proteomes" id="UP000248916">
    <property type="component" value="Unassembled WGS sequence"/>
</dbReference>
<accession>A0A2W7ND15</accession>
<proteinExistence type="predicted"/>
<gene>
    <name evidence="3" type="ORF">LX81_02309</name>
</gene>